<gene>
    <name evidence="1" type="ORF">DPMN_019877</name>
</gene>
<reference evidence="1" key="1">
    <citation type="journal article" date="2019" name="bioRxiv">
        <title>The Genome of the Zebra Mussel, Dreissena polymorpha: A Resource for Invasive Species Research.</title>
        <authorList>
            <person name="McCartney M.A."/>
            <person name="Auch B."/>
            <person name="Kono T."/>
            <person name="Mallez S."/>
            <person name="Zhang Y."/>
            <person name="Obille A."/>
            <person name="Becker A."/>
            <person name="Abrahante J.E."/>
            <person name="Garbe J."/>
            <person name="Badalamenti J.P."/>
            <person name="Herman A."/>
            <person name="Mangelson H."/>
            <person name="Liachko I."/>
            <person name="Sullivan S."/>
            <person name="Sone E.D."/>
            <person name="Koren S."/>
            <person name="Silverstein K.A.T."/>
            <person name="Beckman K.B."/>
            <person name="Gohl D.M."/>
        </authorList>
    </citation>
    <scope>NUCLEOTIDE SEQUENCE</scope>
    <source>
        <strain evidence="1">Duluth1</strain>
        <tissue evidence="1">Whole animal</tissue>
    </source>
</reference>
<evidence type="ECO:0000313" key="1">
    <source>
        <dbReference type="EMBL" id="KAH3895712.1"/>
    </source>
</evidence>
<name>A0A9D4SAK6_DREPO</name>
<organism evidence="1 2">
    <name type="scientific">Dreissena polymorpha</name>
    <name type="common">Zebra mussel</name>
    <name type="synonym">Mytilus polymorpha</name>
    <dbReference type="NCBI Taxonomy" id="45954"/>
    <lineage>
        <taxon>Eukaryota</taxon>
        <taxon>Metazoa</taxon>
        <taxon>Spiralia</taxon>
        <taxon>Lophotrochozoa</taxon>
        <taxon>Mollusca</taxon>
        <taxon>Bivalvia</taxon>
        <taxon>Autobranchia</taxon>
        <taxon>Heteroconchia</taxon>
        <taxon>Euheterodonta</taxon>
        <taxon>Imparidentia</taxon>
        <taxon>Neoheterodontei</taxon>
        <taxon>Myida</taxon>
        <taxon>Dreissenoidea</taxon>
        <taxon>Dreissenidae</taxon>
        <taxon>Dreissena</taxon>
    </lineage>
</organism>
<keyword evidence="2" id="KW-1185">Reference proteome</keyword>
<dbReference type="AlphaFoldDB" id="A0A9D4SAK6"/>
<dbReference type="Proteomes" id="UP000828390">
    <property type="component" value="Unassembled WGS sequence"/>
</dbReference>
<evidence type="ECO:0000313" key="2">
    <source>
        <dbReference type="Proteomes" id="UP000828390"/>
    </source>
</evidence>
<protein>
    <submittedName>
        <fullName evidence="1">Uncharacterized protein</fullName>
    </submittedName>
</protein>
<comment type="caution">
    <text evidence="1">The sequence shown here is derived from an EMBL/GenBank/DDBJ whole genome shotgun (WGS) entry which is preliminary data.</text>
</comment>
<accession>A0A9D4SAK6</accession>
<proteinExistence type="predicted"/>
<sequence length="102" mass="11496">MLNYTYPQGGATLNLGLHTFLARGQDYLVNKNPGYQSVELVLEAFAPATHMNQWQSSSQDSDISMVQDPRSVKIMQSEPQMPFDAIKPSNQKHSLLQQLLPY</sequence>
<reference evidence="1" key="2">
    <citation type="submission" date="2020-11" db="EMBL/GenBank/DDBJ databases">
        <authorList>
            <person name="McCartney M.A."/>
            <person name="Auch B."/>
            <person name="Kono T."/>
            <person name="Mallez S."/>
            <person name="Becker A."/>
            <person name="Gohl D.M."/>
            <person name="Silverstein K.A.T."/>
            <person name="Koren S."/>
            <person name="Bechman K.B."/>
            <person name="Herman A."/>
            <person name="Abrahante J.E."/>
            <person name="Garbe J."/>
        </authorList>
    </citation>
    <scope>NUCLEOTIDE SEQUENCE</scope>
    <source>
        <strain evidence="1">Duluth1</strain>
        <tissue evidence="1">Whole animal</tissue>
    </source>
</reference>
<dbReference type="EMBL" id="JAIWYP010000001">
    <property type="protein sequence ID" value="KAH3895712.1"/>
    <property type="molecule type" value="Genomic_DNA"/>
</dbReference>